<reference evidence="7" key="2">
    <citation type="submission" date="2025-09" db="UniProtKB">
        <authorList>
            <consortium name="Ensembl"/>
        </authorList>
    </citation>
    <scope>IDENTIFICATION</scope>
</reference>
<evidence type="ECO:0000256" key="3">
    <source>
        <dbReference type="ARBA" id="ARBA00034483"/>
    </source>
</evidence>
<dbReference type="SMART" id="SM00028">
    <property type="entry name" value="TPR"/>
    <property type="match status" value="2"/>
</dbReference>
<dbReference type="SUPFAM" id="SSF48452">
    <property type="entry name" value="TPR-like"/>
    <property type="match status" value="1"/>
</dbReference>
<feature type="repeat" description="TPR" evidence="6">
    <location>
        <begin position="96"/>
        <end position="129"/>
    </location>
</feature>
<dbReference type="Ensembl" id="ENSMMOT00000006019.1">
    <property type="protein sequence ID" value="ENSMMOP00000005910.1"/>
    <property type="gene ID" value="ENSMMOG00000001486.1"/>
</dbReference>
<proteinExistence type="inferred from homology"/>
<evidence type="ECO:0000313" key="8">
    <source>
        <dbReference type="Proteomes" id="UP000261620"/>
    </source>
</evidence>
<organism evidence="7 8">
    <name type="scientific">Mola mola</name>
    <name type="common">Ocean sunfish</name>
    <name type="synonym">Tetraodon mola</name>
    <dbReference type="NCBI Taxonomy" id="94237"/>
    <lineage>
        <taxon>Eukaryota</taxon>
        <taxon>Metazoa</taxon>
        <taxon>Chordata</taxon>
        <taxon>Craniata</taxon>
        <taxon>Vertebrata</taxon>
        <taxon>Euteleostomi</taxon>
        <taxon>Actinopterygii</taxon>
        <taxon>Neopterygii</taxon>
        <taxon>Teleostei</taxon>
        <taxon>Neoteleostei</taxon>
        <taxon>Acanthomorphata</taxon>
        <taxon>Eupercaria</taxon>
        <taxon>Tetraodontiformes</taxon>
        <taxon>Molidae</taxon>
        <taxon>Mola</taxon>
    </lineage>
</organism>
<keyword evidence="8" id="KW-1185">Reference proteome</keyword>
<dbReference type="Gene3D" id="1.25.40.10">
    <property type="entry name" value="Tetratricopeptide repeat domain"/>
    <property type="match status" value="1"/>
</dbReference>
<dbReference type="AlphaFoldDB" id="A0A3Q4ANI0"/>
<dbReference type="PANTHER" id="PTHR14017">
    <property type="entry name" value="LYSINE-SPECIFIC DEMETHYLASE"/>
    <property type="match status" value="1"/>
</dbReference>
<evidence type="ECO:0000313" key="7">
    <source>
        <dbReference type="Ensembl" id="ENSMMOP00000005910.1"/>
    </source>
</evidence>
<reference evidence="7" key="1">
    <citation type="submission" date="2025-08" db="UniProtKB">
        <authorList>
            <consortium name="Ensembl"/>
        </authorList>
    </citation>
    <scope>IDENTIFICATION</scope>
</reference>
<evidence type="ECO:0000256" key="4">
    <source>
        <dbReference type="ARBA" id="ARBA00034525"/>
    </source>
</evidence>
<dbReference type="Proteomes" id="UP000261620">
    <property type="component" value="Unplaced"/>
</dbReference>
<dbReference type="GO" id="GO:0010468">
    <property type="term" value="P:regulation of gene expression"/>
    <property type="evidence" value="ECO:0007669"/>
    <property type="project" value="TreeGrafter"/>
</dbReference>
<dbReference type="InterPro" id="IPR051630">
    <property type="entry name" value="Corepressor-Demethylase"/>
</dbReference>
<dbReference type="GO" id="GO:0031490">
    <property type="term" value="F:chromatin DNA binding"/>
    <property type="evidence" value="ECO:0007669"/>
    <property type="project" value="TreeGrafter"/>
</dbReference>
<dbReference type="InterPro" id="IPR019734">
    <property type="entry name" value="TPR_rpt"/>
</dbReference>
<protein>
    <recommendedName>
        <fullName evidence="4">[histone H3]-trimethyl-L-lysine(27) demethylase</fullName>
        <ecNumber evidence="4">1.14.11.68</ecNumber>
    </recommendedName>
</protein>
<evidence type="ECO:0000256" key="2">
    <source>
        <dbReference type="ARBA" id="ARBA00023242"/>
    </source>
</evidence>
<evidence type="ECO:0000256" key="1">
    <source>
        <dbReference type="ARBA" id="ARBA00004123"/>
    </source>
</evidence>
<comment type="similarity">
    <text evidence="3">Belongs to the UTX family.</text>
</comment>
<keyword evidence="6" id="KW-0802">TPR repeat</keyword>
<sequence>MKSCGVSLTAAASAAARSLGVAGNDEEKMASVTATEIEEDFPKLTAQEKESLVGTDSSLFGFHGLQEDGARTKALLLKAVRCYDAVILKAEGKVDPDIYCQLGHFSLLLEDYPKALSAYQRYFTLQSDYWKNAAFLYGLGMVYFHYNAFQWSIKAFQEVLYIDPSFSRAKEIHLRLGLMFKVNTDYESSLKVNLNDVYLVMKKINNHAHETQKPFLHRDSALIEGLPILCHC</sequence>
<dbReference type="EC" id="1.14.11.68" evidence="4"/>
<accession>A0A3Q4ANI0</accession>
<dbReference type="PROSITE" id="PS50005">
    <property type="entry name" value="TPR"/>
    <property type="match status" value="2"/>
</dbReference>
<dbReference type="PANTHER" id="PTHR14017:SF9">
    <property type="entry name" value="LYSINE-SPECIFIC DEMETHYLASE 6A"/>
    <property type="match status" value="1"/>
</dbReference>
<keyword evidence="2" id="KW-0539">Nucleus</keyword>
<dbReference type="GO" id="GO:0007507">
    <property type="term" value="P:heart development"/>
    <property type="evidence" value="ECO:0007669"/>
    <property type="project" value="TreeGrafter"/>
</dbReference>
<comment type="catalytic activity">
    <reaction evidence="5">
        <text>N(6),N(6),N(6)-trimethyl-L-lysyl(27)-[histone H3] + 2 2-oxoglutarate + 2 O2 = N(6)-methyl-L-lysyl(27)-[histone H3] + 2 formaldehyde + 2 succinate + 2 CO2</text>
        <dbReference type="Rhea" id="RHEA:60224"/>
        <dbReference type="Rhea" id="RHEA-COMP:15535"/>
        <dbReference type="Rhea" id="RHEA-COMP:15544"/>
        <dbReference type="ChEBI" id="CHEBI:15379"/>
        <dbReference type="ChEBI" id="CHEBI:16526"/>
        <dbReference type="ChEBI" id="CHEBI:16810"/>
        <dbReference type="ChEBI" id="CHEBI:16842"/>
        <dbReference type="ChEBI" id="CHEBI:30031"/>
        <dbReference type="ChEBI" id="CHEBI:61929"/>
        <dbReference type="ChEBI" id="CHEBI:61961"/>
        <dbReference type="EC" id="1.14.11.68"/>
    </reaction>
</comment>
<dbReference type="GO" id="GO:0071558">
    <property type="term" value="F:histone H3K27me2/H3K27me3 demethylase activity"/>
    <property type="evidence" value="ECO:0007669"/>
    <property type="project" value="UniProtKB-EC"/>
</dbReference>
<name>A0A3Q4ANI0_MOLML</name>
<dbReference type="InterPro" id="IPR011990">
    <property type="entry name" value="TPR-like_helical_dom_sf"/>
</dbReference>
<dbReference type="GO" id="GO:0044666">
    <property type="term" value="C:MLL3/4 complex"/>
    <property type="evidence" value="ECO:0007669"/>
    <property type="project" value="TreeGrafter"/>
</dbReference>
<feature type="repeat" description="TPR" evidence="6">
    <location>
        <begin position="133"/>
        <end position="166"/>
    </location>
</feature>
<dbReference type="GO" id="GO:0000978">
    <property type="term" value="F:RNA polymerase II cis-regulatory region sequence-specific DNA binding"/>
    <property type="evidence" value="ECO:0007669"/>
    <property type="project" value="TreeGrafter"/>
</dbReference>
<evidence type="ECO:0000256" key="6">
    <source>
        <dbReference type="PROSITE-ProRule" id="PRU00339"/>
    </source>
</evidence>
<comment type="subcellular location">
    <subcellularLocation>
        <location evidence="1">Nucleus</location>
    </subcellularLocation>
</comment>
<evidence type="ECO:0000256" key="5">
    <source>
        <dbReference type="ARBA" id="ARBA00048695"/>
    </source>
</evidence>